<sequence>MKEHEDKYIKLMLEHRKEIHLQDAPPEDQETIPLPSRKERHQKVNTYKSTSLSTVWLPRILLFIFLLIPVCFLYFKMP</sequence>
<gene>
    <name evidence="2" type="ORF">G8O30_07010</name>
</gene>
<proteinExistence type="predicted"/>
<dbReference type="AlphaFoldDB" id="A0A7S8HFB5"/>
<dbReference type="KEGG" id="mcui:G8O30_07010"/>
<reference evidence="2 3" key="1">
    <citation type="submission" date="2019-07" db="EMBL/GenBank/DDBJ databases">
        <title>Genome sequence of 2 isolates from Red Sea Mangroves.</title>
        <authorList>
            <person name="Sefrji F."/>
            <person name="Michoud G."/>
            <person name="Merlino G."/>
            <person name="Daffonchio D."/>
        </authorList>
    </citation>
    <scope>NUCLEOTIDE SEQUENCE [LARGE SCALE GENOMIC DNA]</scope>
    <source>
        <strain evidence="2 3">R1DC41</strain>
    </source>
</reference>
<evidence type="ECO:0000313" key="3">
    <source>
        <dbReference type="Proteomes" id="UP000593626"/>
    </source>
</evidence>
<dbReference type="RefSeq" id="WP_239674263.1">
    <property type="nucleotide sequence ID" value="NZ_CP049742.1"/>
</dbReference>
<keyword evidence="1" id="KW-1133">Transmembrane helix</keyword>
<evidence type="ECO:0000313" key="2">
    <source>
        <dbReference type="EMBL" id="QPC46729.1"/>
    </source>
</evidence>
<dbReference type="EMBL" id="CP049742">
    <property type="protein sequence ID" value="QPC46729.1"/>
    <property type="molecule type" value="Genomic_DNA"/>
</dbReference>
<keyword evidence="1" id="KW-0812">Transmembrane</keyword>
<evidence type="ECO:0000256" key="1">
    <source>
        <dbReference type="SAM" id="Phobius"/>
    </source>
</evidence>
<dbReference type="Proteomes" id="UP000593626">
    <property type="component" value="Chromosome"/>
</dbReference>
<keyword evidence="1" id="KW-0472">Membrane</keyword>
<organism evidence="2 3">
    <name type="scientific">Mangrovibacillus cuniculi</name>
    <dbReference type="NCBI Taxonomy" id="2593652"/>
    <lineage>
        <taxon>Bacteria</taxon>
        <taxon>Bacillati</taxon>
        <taxon>Bacillota</taxon>
        <taxon>Bacilli</taxon>
        <taxon>Bacillales</taxon>
        <taxon>Bacillaceae</taxon>
        <taxon>Mangrovibacillus</taxon>
    </lineage>
</organism>
<accession>A0A7S8HFB5</accession>
<keyword evidence="3" id="KW-1185">Reference proteome</keyword>
<feature type="transmembrane region" description="Helical" evidence="1">
    <location>
        <begin position="56"/>
        <end position="75"/>
    </location>
</feature>
<name>A0A7S8HFB5_9BACI</name>
<protein>
    <submittedName>
        <fullName evidence="2">Uncharacterized protein</fullName>
    </submittedName>
</protein>